<sequence>MSSSFQTSISDLTGIHVPSNNVCEWIFQGDTISMNQYSGDIAEDLAPDLVNELSTSCNFATAKIDQHKKTVNTSARSSFDHRLSDSTCAASSYADTETSMRPHYTGPSSESMSQSSIFIPTPTTSVGYNGDNNIHTSQNDSIGLQHQSAYSIFPTYTSGSTPLDTWVETPEIHEQMAFNLSDPTTHLATQKKGKKLAGK</sequence>
<name>A0A4Z1F593_9HELO</name>
<reference evidence="2 3" key="1">
    <citation type="submission" date="2017-12" db="EMBL/GenBank/DDBJ databases">
        <title>Comparative genomics of Botrytis spp.</title>
        <authorList>
            <person name="Valero-Jimenez C.A."/>
            <person name="Tapia P."/>
            <person name="Veloso J."/>
            <person name="Silva-Moreno E."/>
            <person name="Staats M."/>
            <person name="Valdes J.H."/>
            <person name="Van Kan J.A.L."/>
        </authorList>
    </citation>
    <scope>NUCLEOTIDE SEQUENCE [LARGE SCALE GENOMIC DNA]</scope>
    <source>
        <strain evidence="2 3">Bt9001</strain>
    </source>
</reference>
<organism evidence="2 3">
    <name type="scientific">Botrytis tulipae</name>
    <dbReference type="NCBI Taxonomy" id="87230"/>
    <lineage>
        <taxon>Eukaryota</taxon>
        <taxon>Fungi</taxon>
        <taxon>Dikarya</taxon>
        <taxon>Ascomycota</taxon>
        <taxon>Pezizomycotina</taxon>
        <taxon>Leotiomycetes</taxon>
        <taxon>Helotiales</taxon>
        <taxon>Sclerotiniaceae</taxon>
        <taxon>Botrytis</taxon>
    </lineage>
</organism>
<evidence type="ECO:0000256" key="1">
    <source>
        <dbReference type="SAM" id="MobiDB-lite"/>
    </source>
</evidence>
<accession>A0A4Z1F593</accession>
<dbReference type="OrthoDB" id="3538853at2759"/>
<protein>
    <submittedName>
        <fullName evidence="2">Uncharacterized protein</fullName>
    </submittedName>
</protein>
<proteinExistence type="predicted"/>
<gene>
    <name evidence="2" type="ORF">BTUL_0008g00390</name>
</gene>
<feature type="compositionally biased region" description="Polar residues" evidence="1">
    <location>
        <begin position="117"/>
        <end position="139"/>
    </location>
</feature>
<dbReference type="Proteomes" id="UP000297777">
    <property type="component" value="Unassembled WGS sequence"/>
</dbReference>
<evidence type="ECO:0000313" key="3">
    <source>
        <dbReference type="Proteomes" id="UP000297777"/>
    </source>
</evidence>
<evidence type="ECO:0000313" key="2">
    <source>
        <dbReference type="EMBL" id="TGO18658.1"/>
    </source>
</evidence>
<comment type="caution">
    <text evidence="2">The sequence shown here is derived from an EMBL/GenBank/DDBJ whole genome shotgun (WGS) entry which is preliminary data.</text>
</comment>
<feature type="region of interest" description="Disordered" evidence="1">
    <location>
        <begin position="91"/>
        <end position="139"/>
    </location>
</feature>
<keyword evidence="3" id="KW-1185">Reference proteome</keyword>
<dbReference type="EMBL" id="PQXH01000008">
    <property type="protein sequence ID" value="TGO18658.1"/>
    <property type="molecule type" value="Genomic_DNA"/>
</dbReference>
<dbReference type="AlphaFoldDB" id="A0A4Z1F593"/>